<dbReference type="CDD" id="cd01347">
    <property type="entry name" value="ligand_gated_channel"/>
    <property type="match status" value="1"/>
</dbReference>
<feature type="signal peptide" evidence="17">
    <location>
        <begin position="1"/>
        <end position="32"/>
    </location>
</feature>
<dbReference type="PANTHER" id="PTHR32552:SF74">
    <property type="entry name" value="HYDROXAMATE SIDEROPHORE RECEPTOR FHUE"/>
    <property type="match status" value="1"/>
</dbReference>
<dbReference type="GO" id="GO:0038023">
    <property type="term" value="F:signaling receptor activity"/>
    <property type="evidence" value="ECO:0007669"/>
    <property type="project" value="InterPro"/>
</dbReference>
<dbReference type="FunFam" id="2.170.130.10:FF:000010">
    <property type="entry name" value="Ferripyoverdine receptor"/>
    <property type="match status" value="1"/>
</dbReference>
<proteinExistence type="inferred from homology"/>
<evidence type="ECO:0000256" key="11">
    <source>
        <dbReference type="ARBA" id="ARBA00023136"/>
    </source>
</evidence>
<evidence type="ECO:0000259" key="18">
    <source>
        <dbReference type="Pfam" id="PF00593"/>
    </source>
</evidence>
<gene>
    <name evidence="20" type="ORF">SAMN05192549_102471</name>
</gene>
<dbReference type="PROSITE" id="PS52016">
    <property type="entry name" value="TONB_DEPENDENT_REC_3"/>
    <property type="match status" value="1"/>
</dbReference>
<dbReference type="InterPro" id="IPR000531">
    <property type="entry name" value="Beta-barrel_TonB"/>
</dbReference>
<feature type="domain" description="TonB-dependent receptor-like beta-barrel" evidence="18">
    <location>
        <begin position="271"/>
        <end position="700"/>
    </location>
</feature>
<keyword evidence="9" id="KW-0406">Ion transport</keyword>
<evidence type="ECO:0000313" key="20">
    <source>
        <dbReference type="EMBL" id="SHM77560.1"/>
    </source>
</evidence>
<dbReference type="InterPro" id="IPR012910">
    <property type="entry name" value="Plug_dom"/>
</dbReference>
<dbReference type="PANTHER" id="PTHR32552">
    <property type="entry name" value="FERRICHROME IRON RECEPTOR-RELATED"/>
    <property type="match status" value="1"/>
</dbReference>
<organism evidence="20 21">
    <name type="scientific">Duganella sacchari</name>
    <dbReference type="NCBI Taxonomy" id="551987"/>
    <lineage>
        <taxon>Bacteria</taxon>
        <taxon>Pseudomonadati</taxon>
        <taxon>Pseudomonadota</taxon>
        <taxon>Betaproteobacteria</taxon>
        <taxon>Burkholderiales</taxon>
        <taxon>Oxalobacteraceae</taxon>
        <taxon>Telluria group</taxon>
        <taxon>Duganella</taxon>
    </lineage>
</organism>
<keyword evidence="3 14" id="KW-0813">Transport</keyword>
<evidence type="ECO:0000256" key="3">
    <source>
        <dbReference type="ARBA" id="ARBA00022448"/>
    </source>
</evidence>
<feature type="short sequence motif" description="TonB C-terminal box" evidence="15">
    <location>
        <begin position="715"/>
        <end position="732"/>
    </location>
</feature>
<keyword evidence="10 16" id="KW-0798">TonB box</keyword>
<dbReference type="NCBIfam" id="TIGR01783">
    <property type="entry name" value="TonB-siderophor"/>
    <property type="match status" value="1"/>
</dbReference>
<evidence type="ECO:0000259" key="19">
    <source>
        <dbReference type="Pfam" id="PF07715"/>
    </source>
</evidence>
<comment type="similarity">
    <text evidence="2 14 16">Belongs to the TonB-dependent receptor family.</text>
</comment>
<dbReference type="Gene3D" id="2.40.170.20">
    <property type="entry name" value="TonB-dependent receptor, beta-barrel domain"/>
    <property type="match status" value="1"/>
</dbReference>
<dbReference type="InterPro" id="IPR010105">
    <property type="entry name" value="TonB_sidphr_rcpt"/>
</dbReference>
<keyword evidence="4 14" id="KW-1134">Transmembrane beta strand</keyword>
<evidence type="ECO:0000256" key="5">
    <source>
        <dbReference type="ARBA" id="ARBA00022496"/>
    </source>
</evidence>
<dbReference type="GO" id="GO:0009279">
    <property type="term" value="C:cell outer membrane"/>
    <property type="evidence" value="ECO:0007669"/>
    <property type="project" value="UniProtKB-SubCell"/>
</dbReference>
<dbReference type="InterPro" id="IPR037066">
    <property type="entry name" value="Plug_dom_sf"/>
</dbReference>
<evidence type="ECO:0000313" key="21">
    <source>
        <dbReference type="Proteomes" id="UP000184339"/>
    </source>
</evidence>
<evidence type="ECO:0000256" key="6">
    <source>
        <dbReference type="ARBA" id="ARBA00022692"/>
    </source>
</evidence>
<dbReference type="AlphaFoldDB" id="A0A1M7LHP8"/>
<name>A0A1M7LHP8_9BURK</name>
<keyword evidence="5" id="KW-0410">Iron transport</keyword>
<dbReference type="GO" id="GO:0015344">
    <property type="term" value="F:siderophore uptake transmembrane transporter activity"/>
    <property type="evidence" value="ECO:0007669"/>
    <property type="project" value="TreeGrafter"/>
</dbReference>
<reference evidence="21" key="1">
    <citation type="submission" date="2016-11" db="EMBL/GenBank/DDBJ databases">
        <authorList>
            <person name="Varghese N."/>
            <person name="Submissions S."/>
        </authorList>
    </citation>
    <scope>NUCLEOTIDE SEQUENCE [LARGE SCALE GENOMIC DNA]</scope>
    <source>
        <strain evidence="21">Sac-22</strain>
    </source>
</reference>
<keyword evidence="21" id="KW-1185">Reference proteome</keyword>
<evidence type="ECO:0000256" key="17">
    <source>
        <dbReference type="SAM" id="SignalP"/>
    </source>
</evidence>
<dbReference type="SUPFAM" id="SSF56935">
    <property type="entry name" value="Porins"/>
    <property type="match status" value="1"/>
</dbReference>
<evidence type="ECO:0000256" key="8">
    <source>
        <dbReference type="ARBA" id="ARBA00023004"/>
    </source>
</evidence>
<dbReference type="Pfam" id="PF00593">
    <property type="entry name" value="TonB_dep_Rec_b-barrel"/>
    <property type="match status" value="1"/>
</dbReference>
<keyword evidence="12 20" id="KW-0675">Receptor</keyword>
<evidence type="ECO:0000256" key="9">
    <source>
        <dbReference type="ARBA" id="ARBA00023065"/>
    </source>
</evidence>
<accession>A0A1M7LHP8</accession>
<dbReference type="Gene3D" id="2.170.130.10">
    <property type="entry name" value="TonB-dependent receptor, plug domain"/>
    <property type="match status" value="1"/>
</dbReference>
<evidence type="ECO:0000256" key="7">
    <source>
        <dbReference type="ARBA" id="ARBA00022729"/>
    </source>
</evidence>
<feature type="chain" id="PRO_5011980283" evidence="17">
    <location>
        <begin position="33"/>
        <end position="732"/>
    </location>
</feature>
<evidence type="ECO:0000256" key="10">
    <source>
        <dbReference type="ARBA" id="ARBA00023077"/>
    </source>
</evidence>
<dbReference type="Pfam" id="PF07715">
    <property type="entry name" value="Plug"/>
    <property type="match status" value="1"/>
</dbReference>
<evidence type="ECO:0000256" key="15">
    <source>
        <dbReference type="PROSITE-ProRule" id="PRU10144"/>
    </source>
</evidence>
<keyword evidence="8" id="KW-0408">Iron</keyword>
<dbReference type="EMBL" id="FRCX01000002">
    <property type="protein sequence ID" value="SHM77560.1"/>
    <property type="molecule type" value="Genomic_DNA"/>
</dbReference>
<feature type="domain" description="TonB-dependent receptor plug" evidence="19">
    <location>
        <begin position="80"/>
        <end position="177"/>
    </location>
</feature>
<dbReference type="PROSITE" id="PS01156">
    <property type="entry name" value="TONB_DEPENDENT_REC_2"/>
    <property type="match status" value="1"/>
</dbReference>
<evidence type="ECO:0000256" key="4">
    <source>
        <dbReference type="ARBA" id="ARBA00022452"/>
    </source>
</evidence>
<evidence type="ECO:0000256" key="1">
    <source>
        <dbReference type="ARBA" id="ARBA00004571"/>
    </source>
</evidence>
<keyword evidence="11 14" id="KW-0472">Membrane</keyword>
<keyword evidence="13 14" id="KW-0998">Cell outer membrane</keyword>
<evidence type="ECO:0000256" key="12">
    <source>
        <dbReference type="ARBA" id="ARBA00023170"/>
    </source>
</evidence>
<comment type="subcellular location">
    <subcellularLocation>
        <location evidence="1 14">Cell outer membrane</location>
        <topology evidence="1 14">Multi-pass membrane protein</topology>
    </subcellularLocation>
</comment>
<evidence type="ECO:0000256" key="14">
    <source>
        <dbReference type="PROSITE-ProRule" id="PRU01360"/>
    </source>
</evidence>
<dbReference type="InterPro" id="IPR036942">
    <property type="entry name" value="Beta-barrel_TonB_sf"/>
</dbReference>
<dbReference type="Proteomes" id="UP000184339">
    <property type="component" value="Unassembled WGS sequence"/>
</dbReference>
<dbReference type="RefSeq" id="WP_072782438.1">
    <property type="nucleotide sequence ID" value="NZ_FRCX01000002.1"/>
</dbReference>
<dbReference type="InterPro" id="IPR039426">
    <property type="entry name" value="TonB-dep_rcpt-like"/>
</dbReference>
<dbReference type="STRING" id="551987.SAMN05192549_102471"/>
<keyword evidence="7 17" id="KW-0732">Signal</keyword>
<sequence length="732" mass="80361">MHIVLRHIPLRRGALVLQLALASLSMGGMAHAEQAPASVAKDGQTLGTVTVTAGATGPTEGSGSYTTSASTSATGLNLSIRDTPQSVTVITRERLDDQALHTVFDVVNNTTGVSAKEIDSVRAYYYARGFQIDKIQMDGIPMVGGNAGESQADTAIYDRVEVIRGATGLMSGTGNPSASINLIRKHADSKVFTGSASLSVGSWDKRNGVIDLSSPLNAEGTVRGRVVISAEDKDNFIRLENTRKTLAYGVIDADLTPDTRLSVGFSEQRDRHRGNQWAGLPIFYSDFTRTDWDRSTTTAASWNFWDTKQRTAFATLEHRFANQWKLQASSNQRTNSGDQRLNWMDGVVDRNTGLGLEPWIIGYGVSDKQSDFGLTASGPFELAGRKHELAVGILHGEHKTLWLSSDASVLPPIGDFRAWTGAYPEPNWSPYQTGSFNRDTQTSAYAMARLQATDALKFIVGSRVTNWERKGDKALWTAEAFKITHNGEITPYVGALYDLTPQTTLYTSYTTIFDAQNYRDKRGVYVDPLKGKAFEAGVKGELIDGKLNTSFAVFHIKQDNFAIPDGNEVIPNTREQAYTTTSGTKTKGYEFELSGELARGWSASLGWSQFNSEDGTGKDINTAHPHKMLKAYTKYRLPGEWSKLAIGGGVNWEGRSYAEITDPRNGKTVQVGQDSYAVASLMANYQYSPQLSLQVNVNNLFDKKYYANQIDTFKNITFGAPRNVLATLKYQF</sequence>
<evidence type="ECO:0000256" key="13">
    <source>
        <dbReference type="ARBA" id="ARBA00023237"/>
    </source>
</evidence>
<protein>
    <submittedName>
        <fullName evidence="20">Outer-membrane receptor for ferric coprogen and ferric-rhodotorulic acid</fullName>
    </submittedName>
</protein>
<dbReference type="GO" id="GO:0015891">
    <property type="term" value="P:siderophore transport"/>
    <property type="evidence" value="ECO:0007669"/>
    <property type="project" value="InterPro"/>
</dbReference>
<dbReference type="InterPro" id="IPR010917">
    <property type="entry name" value="TonB_rcpt_CS"/>
</dbReference>
<keyword evidence="6 14" id="KW-0812">Transmembrane</keyword>
<evidence type="ECO:0000256" key="2">
    <source>
        <dbReference type="ARBA" id="ARBA00009810"/>
    </source>
</evidence>
<evidence type="ECO:0000256" key="16">
    <source>
        <dbReference type="RuleBase" id="RU003357"/>
    </source>
</evidence>